<protein>
    <recommendedName>
        <fullName evidence="3">Reverse transcriptase domain-containing protein</fullName>
    </recommendedName>
</protein>
<gene>
    <name evidence="1" type="ORF">pdam_00025442</name>
</gene>
<keyword evidence="2" id="KW-1185">Reference proteome</keyword>
<dbReference type="EMBL" id="RCHS01002932">
    <property type="protein sequence ID" value="RMX44878.1"/>
    <property type="molecule type" value="Genomic_DNA"/>
</dbReference>
<proteinExistence type="predicted"/>
<dbReference type="AlphaFoldDB" id="A0A3M6TUB7"/>
<dbReference type="Proteomes" id="UP000275408">
    <property type="component" value="Unassembled WGS sequence"/>
</dbReference>
<sequence length="78" mass="9037">MIFDQSLYCLFCLKPIRGLYTTKLLSFKRSPSLRGYPFLNLGKTTPQHFIRDDILKVMNQSECTLLVIADFSKAFDNL</sequence>
<name>A0A3M6TUB7_POCDA</name>
<organism evidence="1 2">
    <name type="scientific">Pocillopora damicornis</name>
    <name type="common">Cauliflower coral</name>
    <name type="synonym">Millepora damicornis</name>
    <dbReference type="NCBI Taxonomy" id="46731"/>
    <lineage>
        <taxon>Eukaryota</taxon>
        <taxon>Metazoa</taxon>
        <taxon>Cnidaria</taxon>
        <taxon>Anthozoa</taxon>
        <taxon>Hexacorallia</taxon>
        <taxon>Scleractinia</taxon>
        <taxon>Astrocoeniina</taxon>
        <taxon>Pocilloporidae</taxon>
        <taxon>Pocillopora</taxon>
    </lineage>
</organism>
<reference evidence="1 2" key="1">
    <citation type="journal article" date="2018" name="Sci. Rep.">
        <title>Comparative analysis of the Pocillopora damicornis genome highlights role of immune system in coral evolution.</title>
        <authorList>
            <person name="Cunning R."/>
            <person name="Bay R.A."/>
            <person name="Gillette P."/>
            <person name="Baker A.C."/>
            <person name="Traylor-Knowles N."/>
        </authorList>
    </citation>
    <scope>NUCLEOTIDE SEQUENCE [LARGE SCALE GENOMIC DNA]</scope>
    <source>
        <strain evidence="1">RSMAS</strain>
        <tissue evidence="1">Whole animal</tissue>
    </source>
</reference>
<evidence type="ECO:0000313" key="1">
    <source>
        <dbReference type="EMBL" id="RMX44878.1"/>
    </source>
</evidence>
<comment type="caution">
    <text evidence="1">The sequence shown here is derived from an EMBL/GenBank/DDBJ whole genome shotgun (WGS) entry which is preliminary data.</text>
</comment>
<accession>A0A3M6TUB7</accession>
<evidence type="ECO:0000313" key="2">
    <source>
        <dbReference type="Proteomes" id="UP000275408"/>
    </source>
</evidence>
<evidence type="ECO:0008006" key="3">
    <source>
        <dbReference type="Google" id="ProtNLM"/>
    </source>
</evidence>